<keyword evidence="4" id="KW-1185">Reference proteome</keyword>
<feature type="signal peptide" evidence="1">
    <location>
        <begin position="1"/>
        <end position="25"/>
    </location>
</feature>
<reference evidence="2 4" key="1">
    <citation type="journal article" date="2023" name="Microb. Genom.">
        <title>Mesoterricola silvestris gen. nov., sp. nov., Mesoterricola sediminis sp. nov., Geothrix oryzae sp. nov., Geothrix edaphica sp. nov., Geothrix rubra sp. nov., and Geothrix limicola sp. nov., six novel members of Acidobacteriota isolated from soils.</title>
        <authorList>
            <person name="Weisberg A.J."/>
            <person name="Pearce E."/>
            <person name="Kramer C.G."/>
            <person name="Chang J.H."/>
            <person name="Clarke C.R."/>
        </authorList>
    </citation>
    <scope>NUCLEOTIDE SEQUENCE</scope>
    <source>
        <strain evidence="3 4">NB05-1H</strain>
        <strain evidence="2">NRRL_B-16521</strain>
    </source>
</reference>
<comment type="caution">
    <text evidence="2">The sequence shown here is derived from an EMBL/GenBank/DDBJ whole genome shotgun (WGS) entry which is preliminary data.</text>
</comment>
<evidence type="ECO:0000313" key="2">
    <source>
        <dbReference type="EMBL" id="MDX2967430.1"/>
    </source>
</evidence>
<name>A0AAP6EMV5_9ACTN</name>
<dbReference type="Proteomes" id="UP001272987">
    <property type="component" value="Unassembled WGS sequence"/>
</dbReference>
<dbReference type="EMBL" id="JARAWP010000070">
    <property type="protein sequence ID" value="MDX3026103.1"/>
    <property type="molecule type" value="Genomic_DNA"/>
</dbReference>
<evidence type="ECO:0000313" key="5">
    <source>
        <dbReference type="Proteomes" id="UP001282288"/>
    </source>
</evidence>
<dbReference type="EMBL" id="JARAWC010000121">
    <property type="protein sequence ID" value="MDX2967430.1"/>
    <property type="molecule type" value="Genomic_DNA"/>
</dbReference>
<evidence type="ECO:0000313" key="4">
    <source>
        <dbReference type="Proteomes" id="UP001272987"/>
    </source>
</evidence>
<accession>A0AAP6EMV5</accession>
<evidence type="ECO:0008006" key="6">
    <source>
        <dbReference type="Google" id="ProtNLM"/>
    </source>
</evidence>
<organism evidence="2 5">
    <name type="scientific">Streptomyces acidiscabies</name>
    <dbReference type="NCBI Taxonomy" id="42234"/>
    <lineage>
        <taxon>Bacteria</taxon>
        <taxon>Bacillati</taxon>
        <taxon>Actinomycetota</taxon>
        <taxon>Actinomycetes</taxon>
        <taxon>Kitasatosporales</taxon>
        <taxon>Streptomycetaceae</taxon>
        <taxon>Streptomyces</taxon>
    </lineage>
</organism>
<keyword evidence="1" id="KW-0732">Signal</keyword>
<dbReference type="GeneID" id="69808994"/>
<dbReference type="AlphaFoldDB" id="A0AAP6EMV5"/>
<dbReference type="Proteomes" id="UP001282288">
    <property type="component" value="Unassembled WGS sequence"/>
</dbReference>
<dbReference type="RefSeq" id="WP_010352985.1">
    <property type="nucleotide sequence ID" value="NZ_BCMK01000152.1"/>
</dbReference>
<gene>
    <name evidence="2" type="ORF">PV399_48250</name>
    <name evidence="3" type="ORF">PV666_50855</name>
</gene>
<feature type="chain" id="PRO_5042903934" description="Lipoprotein" evidence="1">
    <location>
        <begin position="26"/>
        <end position="121"/>
    </location>
</feature>
<sequence>MRKRAATVLGAAAAAFTLATTPAFAADTILIDKPGKFQYERSCNNIYTLTLTSTKAVATKTDNPLDGAAWCAGHVWLRMMGDSLGDWSNDPTSITRTSPNGKFRWAYIKGCADCHAYRVTP</sequence>
<evidence type="ECO:0000313" key="3">
    <source>
        <dbReference type="EMBL" id="MDX3026103.1"/>
    </source>
</evidence>
<proteinExistence type="predicted"/>
<evidence type="ECO:0000256" key="1">
    <source>
        <dbReference type="SAM" id="SignalP"/>
    </source>
</evidence>
<protein>
    <recommendedName>
        <fullName evidence="6">Lipoprotein</fullName>
    </recommendedName>
</protein>